<reference evidence="1" key="1">
    <citation type="submission" date="2020-07" db="EMBL/GenBank/DDBJ databases">
        <title>Methanobacterium. sp. MethCan genome.</title>
        <authorList>
            <person name="Postec A."/>
            <person name="Quemeneur M."/>
        </authorList>
    </citation>
    <scope>NUCLEOTIDE SEQUENCE</scope>
    <source>
        <strain evidence="1">MethCAN</strain>
    </source>
</reference>
<dbReference type="EMBL" id="CP058560">
    <property type="protein sequence ID" value="QUH23208.1"/>
    <property type="molecule type" value="Genomic_DNA"/>
</dbReference>
<accession>A0A8T8K3W6</accession>
<sequence length="182" mass="19698">MKKNVLLGIFFIIFITIVGATYAQNIVATQRGPLSAREGENITITYTVANKGNNTIYNVSVADQNFYKFLGNISPGGSQSFTEKLYIPTDAEVKEEFGEDAIVSNPYFIGGFAVTYQDDDGNKYAVNSNTLSIPLISSKVASPVNVAEYAAASTTPQGIWQQIMNLIQSLIAYIQSLVTTGS</sequence>
<name>A0A8T8K3W6_9EURY</name>
<protein>
    <recommendedName>
        <fullName evidence="3">CARDB domain-containing protein</fullName>
    </recommendedName>
</protein>
<evidence type="ECO:0008006" key="3">
    <source>
        <dbReference type="Google" id="ProtNLM"/>
    </source>
</evidence>
<dbReference type="Proteomes" id="UP000681041">
    <property type="component" value="Chromosome"/>
</dbReference>
<evidence type="ECO:0000313" key="2">
    <source>
        <dbReference type="Proteomes" id="UP000681041"/>
    </source>
</evidence>
<dbReference type="KEGG" id="meme:HYG87_05195"/>
<organism evidence="1 2">
    <name type="scientific">Methanobacterium alkalithermotolerans</name>
    <dbReference type="NCBI Taxonomy" id="2731220"/>
    <lineage>
        <taxon>Archaea</taxon>
        <taxon>Methanobacteriati</taxon>
        <taxon>Methanobacteriota</taxon>
        <taxon>Methanomada group</taxon>
        <taxon>Methanobacteria</taxon>
        <taxon>Methanobacteriales</taxon>
        <taxon>Methanobacteriaceae</taxon>
        <taxon>Methanobacterium</taxon>
    </lineage>
</organism>
<dbReference type="GeneID" id="64820138"/>
<evidence type="ECO:0000313" key="1">
    <source>
        <dbReference type="EMBL" id="QUH23208.1"/>
    </source>
</evidence>
<dbReference type="RefSeq" id="WP_211534155.1">
    <property type="nucleotide sequence ID" value="NZ_CP058560.1"/>
</dbReference>
<gene>
    <name evidence="1" type="ORF">HYG87_05195</name>
</gene>
<keyword evidence="2" id="KW-1185">Reference proteome</keyword>
<dbReference type="AlphaFoldDB" id="A0A8T8K3W6"/>
<dbReference type="OrthoDB" id="81613at2157"/>
<proteinExistence type="predicted"/>